<feature type="domain" description="Eukaryotic translation initiation factor 2D-like PUA RNA-binding" evidence="4">
    <location>
        <begin position="90"/>
        <end position="175"/>
    </location>
</feature>
<evidence type="ECO:0008006" key="7">
    <source>
        <dbReference type="Google" id="ProtNLM"/>
    </source>
</evidence>
<dbReference type="PANTHER" id="PTHR12217:SF4">
    <property type="entry name" value="EUKARYOTIC TRANSLATION INITIATION FACTOR 2D"/>
    <property type="match status" value="1"/>
</dbReference>
<feature type="domain" description="eIF2D winged helix" evidence="3">
    <location>
        <begin position="246"/>
        <end position="320"/>
    </location>
</feature>
<feature type="domain" description="Pre-PUA" evidence="2">
    <location>
        <begin position="2"/>
        <end position="87"/>
    </location>
</feature>
<dbReference type="PANTHER" id="PTHR12217">
    <property type="entry name" value="EUKARYOTIC TRANSLATION INITIATION FACTOR 2D"/>
    <property type="match status" value="1"/>
</dbReference>
<dbReference type="InterPro" id="IPR039757">
    <property type="entry name" value="EIF2D"/>
</dbReference>
<dbReference type="Pfam" id="PF25304">
    <property type="entry name" value="WHD_eIF2D"/>
    <property type="match status" value="1"/>
</dbReference>
<dbReference type="InterPro" id="IPR004521">
    <property type="entry name" value="Uncharacterised_CHP00451"/>
</dbReference>
<dbReference type="InterPro" id="IPR048248">
    <property type="entry name" value="PUA_eIF2d-like"/>
</dbReference>
<dbReference type="GO" id="GO:0001731">
    <property type="term" value="P:formation of translation preinitiation complex"/>
    <property type="evidence" value="ECO:0007669"/>
    <property type="project" value="InterPro"/>
</dbReference>
<dbReference type="InterPro" id="IPR015947">
    <property type="entry name" value="PUA-like_sf"/>
</dbReference>
<reference evidence="5" key="1">
    <citation type="submission" date="2019-05" db="EMBL/GenBank/DDBJ databases">
        <title>Annotation for the trematode Paragonimus heterotremus.</title>
        <authorList>
            <person name="Choi Y.-J."/>
        </authorList>
    </citation>
    <scope>NUCLEOTIDE SEQUENCE</scope>
    <source>
        <strain evidence="5">LC</strain>
    </source>
</reference>
<evidence type="ECO:0000259" key="3">
    <source>
        <dbReference type="Pfam" id="PF25304"/>
    </source>
</evidence>
<dbReference type="EMBL" id="LUCH01006405">
    <property type="protein sequence ID" value="KAF5397343.1"/>
    <property type="molecule type" value="Genomic_DNA"/>
</dbReference>
<evidence type="ECO:0000313" key="5">
    <source>
        <dbReference type="EMBL" id="KAF5397343.1"/>
    </source>
</evidence>
<evidence type="ECO:0000313" key="6">
    <source>
        <dbReference type="Proteomes" id="UP000748531"/>
    </source>
</evidence>
<dbReference type="Pfam" id="PF26292">
    <property type="entry name" value="PUA_elF2D"/>
    <property type="match status" value="1"/>
</dbReference>
<dbReference type="GO" id="GO:0003743">
    <property type="term" value="F:translation initiation factor activity"/>
    <property type="evidence" value="ECO:0007669"/>
    <property type="project" value="InterPro"/>
</dbReference>
<dbReference type="Gene3D" id="3.10.400.20">
    <property type="match status" value="1"/>
</dbReference>
<evidence type="ECO:0000259" key="2">
    <source>
        <dbReference type="Pfam" id="PF17832"/>
    </source>
</evidence>
<dbReference type="Proteomes" id="UP000748531">
    <property type="component" value="Unassembled WGS sequence"/>
</dbReference>
<sequence>MFLKPITIKSNSKIKASERKQLLEDFHRQYPLVLPLPVALASSSVFRLKIATSDSTYVNIFKFDNQPLLIEHRKTLIPTLFLLWLLPDLLPYFKTHDELISKLASGADLMIPGIVLDHPLSSSSFDSVQKGVLCAISTISSRAPIAVGHTAMSSYDMFMSGGRGKAVIIYHVLGDSICALGTGLSRPLLSWAASTDSTTDDRSLENFHEDFSVLSSTQSVASEQNENRFCQTLADTKVKDSIDSNELLRDCFLRGLNQIKDNQLPMPVNVFYAQYVLTQRPASVNLDIKKTPYKKVGVFLSAMQNERLIELGEPKPGIFVLKSILRDNLALLRMSCLPESDQPSVFKSSPSKIWPPGYFGPPHIEDVRIVTGPASALFSQAGYSPNTCISQSEARKVIDSYVRQCGIQRQDDPSFELYSRIL</sequence>
<dbReference type="InterPro" id="IPR041366">
    <property type="entry name" value="Pre-PUA"/>
</dbReference>
<dbReference type="AlphaFoldDB" id="A0A8J4WEP6"/>
<dbReference type="OrthoDB" id="199771at2759"/>
<keyword evidence="1" id="KW-0963">Cytoplasm</keyword>
<dbReference type="PROSITE" id="PS50890">
    <property type="entry name" value="PUA"/>
    <property type="match status" value="1"/>
</dbReference>
<dbReference type="CDD" id="cd21156">
    <property type="entry name" value="PUA_eIF2d-like"/>
    <property type="match status" value="1"/>
</dbReference>
<evidence type="ECO:0000256" key="1">
    <source>
        <dbReference type="ARBA" id="ARBA00022490"/>
    </source>
</evidence>
<organism evidence="5 6">
    <name type="scientific">Paragonimus heterotremus</name>
    <dbReference type="NCBI Taxonomy" id="100268"/>
    <lineage>
        <taxon>Eukaryota</taxon>
        <taxon>Metazoa</taxon>
        <taxon>Spiralia</taxon>
        <taxon>Lophotrochozoa</taxon>
        <taxon>Platyhelminthes</taxon>
        <taxon>Trematoda</taxon>
        <taxon>Digenea</taxon>
        <taxon>Plagiorchiida</taxon>
        <taxon>Troglotremata</taxon>
        <taxon>Troglotrematidae</taxon>
        <taxon>Paragonimus</taxon>
    </lineage>
</organism>
<name>A0A8J4WEP6_9TREM</name>
<dbReference type="NCBIfam" id="TIGR00451">
    <property type="entry name" value="unchar_dom_2"/>
    <property type="match status" value="1"/>
</dbReference>
<comment type="caution">
    <text evidence="5">The sequence shown here is derived from an EMBL/GenBank/DDBJ whole genome shotgun (WGS) entry which is preliminary data.</text>
</comment>
<proteinExistence type="predicted"/>
<accession>A0A8J4WEP6</accession>
<dbReference type="GO" id="GO:0003723">
    <property type="term" value="F:RNA binding"/>
    <property type="evidence" value="ECO:0007669"/>
    <property type="project" value="InterPro"/>
</dbReference>
<protein>
    <recommendedName>
        <fullName evidence="7">Eukaryotic translation initiation factor 2D</fullName>
    </recommendedName>
</protein>
<dbReference type="Pfam" id="PF17832">
    <property type="entry name" value="Pre-PUA"/>
    <property type="match status" value="1"/>
</dbReference>
<keyword evidence="6" id="KW-1185">Reference proteome</keyword>
<gene>
    <name evidence="5" type="ORF">PHET_09315</name>
</gene>
<dbReference type="SUPFAM" id="SSF88697">
    <property type="entry name" value="PUA domain-like"/>
    <property type="match status" value="1"/>
</dbReference>
<dbReference type="InterPro" id="IPR057429">
    <property type="entry name" value="WH_eIF2D"/>
</dbReference>
<evidence type="ECO:0000259" key="4">
    <source>
        <dbReference type="Pfam" id="PF26292"/>
    </source>
</evidence>